<protein>
    <submittedName>
        <fullName evidence="1">Uncharacterized protein</fullName>
    </submittedName>
</protein>
<sequence>MIEKFSDYEGGQFLNQAGKFVFTVENAEIKDSSKGDPMVVLTVKAPEGTTTLYKSLVPKARWSYNNLIKACLHLNTIEKINNFQCDYMTIHNDLIGKKFIGTVVEDVYNKEVKTPLDDGTFQTEIVPTKSYKITKYEDTEIEDECD</sequence>
<name>A0A8S5S5T8_9CAUD</name>
<accession>A0A8S5S5T8</accession>
<organism evidence="1">
    <name type="scientific">Podoviridae sp. ctsUe5</name>
    <dbReference type="NCBI Taxonomy" id="2827750"/>
    <lineage>
        <taxon>Viruses</taxon>
        <taxon>Duplodnaviria</taxon>
        <taxon>Heunggongvirae</taxon>
        <taxon>Uroviricota</taxon>
        <taxon>Caudoviricetes</taxon>
    </lineage>
</organism>
<reference evidence="1" key="1">
    <citation type="journal article" date="2021" name="Proc. Natl. Acad. Sci. U.S.A.">
        <title>A Catalog of Tens of Thousands of Viruses from Human Metagenomes Reveals Hidden Associations with Chronic Diseases.</title>
        <authorList>
            <person name="Tisza M.J."/>
            <person name="Buck C.B."/>
        </authorList>
    </citation>
    <scope>NUCLEOTIDE SEQUENCE</scope>
    <source>
        <strain evidence="1">CtsUe5</strain>
    </source>
</reference>
<dbReference type="EMBL" id="BK032536">
    <property type="protein sequence ID" value="DAF46405.1"/>
    <property type="molecule type" value="Genomic_DNA"/>
</dbReference>
<proteinExistence type="predicted"/>
<evidence type="ECO:0000313" key="1">
    <source>
        <dbReference type="EMBL" id="DAF46405.1"/>
    </source>
</evidence>